<dbReference type="AlphaFoldDB" id="A9U554"/>
<evidence type="ECO:0000256" key="1">
    <source>
        <dbReference type="SAM" id="Coils"/>
    </source>
</evidence>
<dbReference type="EMBL" id="DS545437">
    <property type="protein sequence ID" value="EDQ49199.1"/>
    <property type="molecule type" value="Genomic_DNA"/>
</dbReference>
<organism>
    <name type="scientific">Physcomitrium patens</name>
    <name type="common">Spreading-leaved earth moss</name>
    <name type="synonym">Physcomitrella patens</name>
    <dbReference type="NCBI Taxonomy" id="3218"/>
    <lineage>
        <taxon>Eukaryota</taxon>
        <taxon>Viridiplantae</taxon>
        <taxon>Streptophyta</taxon>
        <taxon>Embryophyta</taxon>
        <taxon>Bryophyta</taxon>
        <taxon>Bryophytina</taxon>
        <taxon>Bryopsida</taxon>
        <taxon>Funariidae</taxon>
        <taxon>Funariales</taxon>
        <taxon>Funariaceae</taxon>
        <taxon>Physcomitrium</taxon>
    </lineage>
</organism>
<gene>
    <name evidence="2" type="ORF">PHYPADRAFT_102407</name>
</gene>
<proteinExistence type="predicted"/>
<feature type="coiled-coil region" evidence="1">
    <location>
        <begin position="148"/>
        <end position="175"/>
    </location>
</feature>
<protein>
    <submittedName>
        <fullName evidence="2">Predicted protein</fullName>
    </submittedName>
</protein>
<keyword evidence="1" id="KW-0175">Coiled coil</keyword>
<reference evidence="2" key="1">
    <citation type="journal article" date="2008" name="Science">
        <title>The Physcomitrella genome reveals evolutionary insights into the conquest of land by plants.</title>
        <authorList>
            <person name="Rensing S."/>
            <person name="Lang D."/>
            <person name="Zimmer A."/>
            <person name="Terry A."/>
            <person name="Salamov A."/>
            <person name="Shapiro H."/>
            <person name="Nishiyama T."/>
            <person name="Perroud P.-F."/>
            <person name="Lindquist E."/>
            <person name="Kamisugi Y."/>
            <person name="Tanahashi T."/>
            <person name="Sakakibara K."/>
            <person name="Fujita T."/>
            <person name="Oishi K."/>
            <person name="Shin-I T."/>
            <person name="Kuroki Y."/>
            <person name="Toyoda A."/>
            <person name="Suzuki Y."/>
            <person name="Hashimoto A."/>
            <person name="Yamaguchi K."/>
            <person name="Sugano A."/>
            <person name="Kohara Y."/>
            <person name="Fujiyama A."/>
            <person name="Anterola A."/>
            <person name="Aoki S."/>
            <person name="Ashton N."/>
            <person name="Barbazuk W.B."/>
            <person name="Barker E."/>
            <person name="Bennetzen J."/>
            <person name="Bezanilla M."/>
            <person name="Blankenship R."/>
            <person name="Cho S.H."/>
            <person name="Dutcher S."/>
            <person name="Estelle M."/>
            <person name="Fawcett J.A."/>
            <person name="Gundlach H."/>
            <person name="Hanada K."/>
            <person name="Heyl A."/>
            <person name="Hicks K.A."/>
            <person name="Hugh J."/>
            <person name="Lohr M."/>
            <person name="Mayer K."/>
            <person name="Melkozernov A."/>
            <person name="Murata T."/>
            <person name="Nelson D."/>
            <person name="Pils B."/>
            <person name="Prigge M."/>
            <person name="Reiss B."/>
            <person name="Renner T."/>
            <person name="Rombauts S."/>
            <person name="Rushton P."/>
            <person name="Sanderfoot A."/>
            <person name="Schween G."/>
            <person name="Shiu S.-H."/>
            <person name="Stueber K."/>
            <person name="Theodoulou F.L."/>
            <person name="Tu H."/>
            <person name="Van de Peer Y."/>
            <person name="Verrier P.J."/>
            <person name="Waters E."/>
            <person name="Wood A."/>
            <person name="Yang L."/>
            <person name="Cove D."/>
            <person name="Cuming A."/>
            <person name="Hasebe M."/>
            <person name="Lucas S."/>
            <person name="Mishler D.B."/>
            <person name="Reski R."/>
            <person name="Grigoriev I."/>
            <person name="Quatrano R.S."/>
            <person name="Boore J.L."/>
        </authorList>
    </citation>
    <scope>NUCLEOTIDE SEQUENCE [LARGE SCALE GENOMIC DNA]</scope>
</reference>
<name>A9U554_PHYPA</name>
<sequence length="192" mass="22373">MGAKRKTGKFASLLCSNYVNLVIEYTLKQGSQPVVRSLQTRVVSPRVMVYEVGESNRVAERKVRPISTPERVLIWSTIEMMTPISVPRESNQLGFQRGVTEGSNLKEVILGQIFQLQFMMNKLEDDGSFKKEQEQVIKVESKSKMQVKRELDERVENWSKKKQRIQHILENQRQELLQTCKSYRLEQEKINV</sequence>
<accession>A9U554</accession>
<evidence type="ECO:0000313" key="2">
    <source>
        <dbReference type="EMBL" id="EDQ49199.1"/>
    </source>
</evidence>